<keyword evidence="1" id="KW-0677">Repeat</keyword>
<gene>
    <name evidence="5" type="ORF">I3842_Q106700</name>
</gene>
<sequence length="477" mass="49787">MADEVQYSSGSDTAANKRKYEEPTAPSTGTRRPTGFSAPIAPQSPDSGHAPPPSYNNVPPPVDGLTLAKQRAQEVAARLFNNSGAAAVAGALDAKRPKIDNGASGFDSLDSGFSSIPPDLKSHALHSAPLAPVSYGFQSSSKKIDIPNGRVGVIIGKGGETIKYLQLQSGAKIQVTRDMDADPNSPTRMVELMGTPEQIAKAEQLINEVLAEAEAGGSGIVSRRITGQTGSDSFVMKVGLVIGKGGETIKNMQARTGARIQVIPLHLPPGDMSTERTLQIDGTSEQIESAKQLVFEVTSENRVRNPAMAGGYSQQGYQARPPTAWGAPGAPPMQQPAFFPLSPQPASGGYPSNWEQSTGAPSQQTSQGSGYDYYSQQQSSQQQQTSGGPAAPADNSGYNYTQPPPSSYNQQGQGYPQDGYGGYAPPQSGYGQPPPYDQQQGYTSASSYGNGESAQAPSVPPSSVGSGYTSGSANSQH</sequence>
<dbReference type="Proteomes" id="UP000811246">
    <property type="component" value="Unassembled WGS sequence"/>
</dbReference>
<feature type="compositionally biased region" description="Low complexity" evidence="3">
    <location>
        <begin position="362"/>
        <end position="388"/>
    </location>
</feature>
<evidence type="ECO:0000256" key="2">
    <source>
        <dbReference type="PROSITE-ProRule" id="PRU00117"/>
    </source>
</evidence>
<feature type="compositionally biased region" description="Low complexity" evidence="3">
    <location>
        <begin position="453"/>
        <end position="477"/>
    </location>
</feature>
<evidence type="ECO:0000313" key="5">
    <source>
        <dbReference type="EMBL" id="KAG6619157.1"/>
    </source>
</evidence>
<dbReference type="AlphaFoldDB" id="A0A922A116"/>
<evidence type="ECO:0000256" key="1">
    <source>
        <dbReference type="ARBA" id="ARBA00022737"/>
    </source>
</evidence>
<evidence type="ECO:0000256" key="3">
    <source>
        <dbReference type="SAM" id="MobiDB-lite"/>
    </source>
</evidence>
<dbReference type="PANTHER" id="PTHR10288">
    <property type="entry name" value="KH DOMAIN CONTAINING RNA BINDING PROTEIN"/>
    <property type="match status" value="1"/>
</dbReference>
<dbReference type="SMART" id="SM00322">
    <property type="entry name" value="KH"/>
    <property type="match status" value="2"/>
</dbReference>
<evidence type="ECO:0000313" key="6">
    <source>
        <dbReference type="Proteomes" id="UP000811246"/>
    </source>
</evidence>
<name>A0A922A116_CARIL</name>
<feature type="domain" description="K Homology" evidence="4">
    <location>
        <begin position="219"/>
        <end position="299"/>
    </location>
</feature>
<feature type="region of interest" description="Disordered" evidence="3">
    <location>
        <begin position="306"/>
        <end position="477"/>
    </location>
</feature>
<reference evidence="5" key="1">
    <citation type="submission" date="2021-01" db="EMBL/GenBank/DDBJ databases">
        <authorList>
            <person name="Lovell J.T."/>
            <person name="Bentley N."/>
            <person name="Bhattarai G."/>
            <person name="Jenkins J.W."/>
            <person name="Sreedasyam A."/>
            <person name="Alarcon Y."/>
            <person name="Bock C."/>
            <person name="Boston L."/>
            <person name="Carlson J."/>
            <person name="Cervantes K."/>
            <person name="Clermont K."/>
            <person name="Krom N."/>
            <person name="Kubenka K."/>
            <person name="Mamidi S."/>
            <person name="Mattison C."/>
            <person name="Monteros M."/>
            <person name="Pisani C."/>
            <person name="Plott C."/>
            <person name="Rajasekar S."/>
            <person name="Rhein H.S."/>
            <person name="Rohla C."/>
            <person name="Song M."/>
            <person name="Hilaire R.S."/>
            <person name="Shu S."/>
            <person name="Wells L."/>
            <person name="Wang X."/>
            <person name="Webber J."/>
            <person name="Heerema R.J."/>
            <person name="Klein P."/>
            <person name="Conner P."/>
            <person name="Grauke L."/>
            <person name="Grimwood J."/>
            <person name="Schmutz J."/>
            <person name="Randall J.J."/>
        </authorList>
    </citation>
    <scope>NUCLEOTIDE SEQUENCE</scope>
    <source>
        <tissue evidence="5">Leaf</tissue>
    </source>
</reference>
<keyword evidence="2" id="KW-0694">RNA-binding</keyword>
<dbReference type="EMBL" id="MU228978">
    <property type="protein sequence ID" value="KAG6619157.1"/>
    <property type="molecule type" value="Genomic_DNA"/>
</dbReference>
<dbReference type="PROSITE" id="PS50084">
    <property type="entry name" value="KH_TYPE_1"/>
    <property type="match status" value="2"/>
</dbReference>
<feature type="compositionally biased region" description="Polar residues" evidence="3">
    <location>
        <begin position="443"/>
        <end position="452"/>
    </location>
</feature>
<feature type="compositionally biased region" description="Pro residues" evidence="3">
    <location>
        <begin position="50"/>
        <end position="62"/>
    </location>
</feature>
<protein>
    <recommendedName>
        <fullName evidence="4">K Homology domain-containing protein</fullName>
    </recommendedName>
</protein>
<feature type="compositionally biased region" description="Low complexity" evidence="3">
    <location>
        <begin position="410"/>
        <end position="442"/>
    </location>
</feature>
<proteinExistence type="predicted"/>
<comment type="caution">
    <text evidence="5">The sequence shown here is derived from an EMBL/GenBank/DDBJ whole genome shotgun (WGS) entry which is preliminary data.</text>
</comment>
<feature type="domain" description="K Homology" evidence="4">
    <location>
        <begin position="138"/>
        <end position="211"/>
    </location>
</feature>
<dbReference type="Pfam" id="PF00013">
    <property type="entry name" value="KH_1"/>
    <property type="match status" value="2"/>
</dbReference>
<dbReference type="GO" id="GO:0003723">
    <property type="term" value="F:RNA binding"/>
    <property type="evidence" value="ECO:0007669"/>
    <property type="project" value="UniProtKB-UniRule"/>
</dbReference>
<feature type="region of interest" description="Disordered" evidence="3">
    <location>
        <begin position="1"/>
        <end position="64"/>
    </location>
</feature>
<organism evidence="5 6">
    <name type="scientific">Carya illinoinensis</name>
    <name type="common">Pecan</name>
    <dbReference type="NCBI Taxonomy" id="32201"/>
    <lineage>
        <taxon>Eukaryota</taxon>
        <taxon>Viridiplantae</taxon>
        <taxon>Streptophyta</taxon>
        <taxon>Embryophyta</taxon>
        <taxon>Tracheophyta</taxon>
        <taxon>Spermatophyta</taxon>
        <taxon>Magnoliopsida</taxon>
        <taxon>eudicotyledons</taxon>
        <taxon>Gunneridae</taxon>
        <taxon>Pentapetalae</taxon>
        <taxon>rosids</taxon>
        <taxon>fabids</taxon>
        <taxon>Fagales</taxon>
        <taxon>Juglandaceae</taxon>
        <taxon>Carya</taxon>
    </lineage>
</organism>
<evidence type="ECO:0000259" key="4">
    <source>
        <dbReference type="SMART" id="SM00322"/>
    </source>
</evidence>
<feature type="compositionally biased region" description="Polar residues" evidence="3">
    <location>
        <begin position="1"/>
        <end position="14"/>
    </location>
</feature>
<dbReference type="InterPro" id="IPR004087">
    <property type="entry name" value="KH_dom"/>
</dbReference>
<feature type="compositionally biased region" description="Low complexity" evidence="3">
    <location>
        <begin position="319"/>
        <end position="328"/>
    </location>
</feature>
<dbReference type="InterPro" id="IPR004088">
    <property type="entry name" value="KH_dom_type_1"/>
</dbReference>
<accession>A0A922A116</accession>